<evidence type="ECO:0000313" key="6">
    <source>
        <dbReference type="Proteomes" id="UP000231701"/>
    </source>
</evidence>
<feature type="signal peptide" evidence="3">
    <location>
        <begin position="1"/>
        <end position="21"/>
    </location>
</feature>
<evidence type="ECO:0000256" key="2">
    <source>
        <dbReference type="ARBA" id="ARBA00023136"/>
    </source>
</evidence>
<evidence type="ECO:0000313" key="5">
    <source>
        <dbReference type="EMBL" id="ATX79864.1"/>
    </source>
</evidence>
<dbReference type="KEGG" id="maes:Ga0123461_1450"/>
<dbReference type="Gene3D" id="3.30.1450.10">
    <property type="match status" value="1"/>
</dbReference>
<dbReference type="EMBL" id="CP018799">
    <property type="protein sequence ID" value="ATX79864.1"/>
    <property type="molecule type" value="Genomic_DNA"/>
</dbReference>
<feature type="domain" description="Outer membrane protein assembly factor BamE" evidence="4">
    <location>
        <begin position="26"/>
        <end position="95"/>
    </location>
</feature>
<dbReference type="OrthoDB" id="5296587at2"/>
<dbReference type="AlphaFoldDB" id="A0A2K8L4G1"/>
<sequence length="105" mass="11999">MKPLISILALCALMLSGCLHEPIHQGNRLEIGKILRINVGDTKFQVEQTLGSPVLDHSLHPSRVMYYEEFEDEESGDLLKRGAEITYDDAWRVKSIRHFGFKSEE</sequence>
<dbReference type="RefSeq" id="WP_100277704.1">
    <property type="nucleotide sequence ID" value="NZ_CP018799.1"/>
</dbReference>
<proteinExistence type="predicted"/>
<dbReference type="GO" id="GO:0019867">
    <property type="term" value="C:outer membrane"/>
    <property type="evidence" value="ECO:0007669"/>
    <property type="project" value="InterPro"/>
</dbReference>
<organism evidence="5 6">
    <name type="scientific">Mariprofundus aestuarium</name>
    <dbReference type="NCBI Taxonomy" id="1921086"/>
    <lineage>
        <taxon>Bacteria</taxon>
        <taxon>Pseudomonadati</taxon>
        <taxon>Pseudomonadota</taxon>
        <taxon>Candidatius Mariprofundia</taxon>
        <taxon>Mariprofundales</taxon>
        <taxon>Mariprofundaceae</taxon>
        <taxon>Mariprofundus</taxon>
    </lineage>
</organism>
<dbReference type="Pfam" id="PF04355">
    <property type="entry name" value="BamE"/>
    <property type="match status" value="1"/>
</dbReference>
<keyword evidence="1 3" id="KW-0732">Signal</keyword>
<evidence type="ECO:0000256" key="1">
    <source>
        <dbReference type="ARBA" id="ARBA00022729"/>
    </source>
</evidence>
<keyword evidence="6" id="KW-1185">Reference proteome</keyword>
<evidence type="ECO:0000259" key="4">
    <source>
        <dbReference type="Pfam" id="PF04355"/>
    </source>
</evidence>
<gene>
    <name evidence="5" type="ORF">Ga0123461_1450</name>
</gene>
<dbReference type="InterPro" id="IPR037873">
    <property type="entry name" value="BamE-like"/>
</dbReference>
<reference evidence="5 6" key="1">
    <citation type="submission" date="2016-12" db="EMBL/GenBank/DDBJ databases">
        <title>Isolation and genomic insights into novel planktonic Zetaproteobacteria from stratified waters of the Chesapeake Bay.</title>
        <authorList>
            <person name="McAllister S.M."/>
            <person name="Kato S."/>
            <person name="Chan C.S."/>
            <person name="Chiu B.K."/>
            <person name="Field E.K."/>
        </authorList>
    </citation>
    <scope>NUCLEOTIDE SEQUENCE [LARGE SCALE GENOMIC DNA]</scope>
    <source>
        <strain evidence="5 6">CP-5</strain>
    </source>
</reference>
<dbReference type="PROSITE" id="PS51257">
    <property type="entry name" value="PROKAR_LIPOPROTEIN"/>
    <property type="match status" value="1"/>
</dbReference>
<name>A0A2K8L4G1_MARES</name>
<accession>A0A2K8L4G1</accession>
<dbReference type="Proteomes" id="UP000231701">
    <property type="component" value="Chromosome"/>
</dbReference>
<keyword evidence="2" id="KW-0472">Membrane</keyword>
<evidence type="ECO:0000256" key="3">
    <source>
        <dbReference type="SAM" id="SignalP"/>
    </source>
</evidence>
<feature type="chain" id="PRO_5014622801" evidence="3">
    <location>
        <begin position="22"/>
        <end position="105"/>
    </location>
</feature>
<protein>
    <submittedName>
        <fullName evidence="5">SmpA</fullName>
    </submittedName>
</protein>
<dbReference type="InterPro" id="IPR007450">
    <property type="entry name" value="BamE_dom"/>
</dbReference>